<evidence type="ECO:0000256" key="3">
    <source>
        <dbReference type="ARBA" id="ARBA00022829"/>
    </source>
</evidence>
<dbReference type="CDD" id="cd04762">
    <property type="entry name" value="HTH_MerR-trunc"/>
    <property type="match status" value="1"/>
</dbReference>
<keyword evidence="1 8" id="KW-0963">Cytoplasm</keyword>
<dbReference type="HAMAP" id="MF_01170">
    <property type="entry name" value="RacA"/>
    <property type="match status" value="1"/>
</dbReference>
<dbReference type="AlphaFoldDB" id="A0A0V8JEM4"/>
<comment type="function">
    <text evidence="8">Required for the formation of axial filaments and for anchoring the origin regions at the cell poles in sporulating cells, thus ensuring proper chromosome segregation in the prespore. Binds in a dispersed manner throughout the chromosome but preferentially to sites clustered in the origin portion of the chromosome, causing condensation of the chromosome and its remodeling into an elongated, anchored structure.</text>
</comment>
<comment type="caution">
    <text evidence="10">The sequence shown here is derived from an EMBL/GenBank/DDBJ whole genome shotgun (WGS) entry which is preliminary data.</text>
</comment>
<keyword evidence="2 8" id="KW-0132">Cell division</keyword>
<dbReference type="PANTHER" id="PTHR30204:SF96">
    <property type="entry name" value="CHROMOSOME-ANCHORING PROTEIN RACA"/>
    <property type="match status" value="1"/>
</dbReference>
<dbReference type="Pfam" id="PF13411">
    <property type="entry name" value="MerR_1"/>
    <property type="match status" value="1"/>
</dbReference>
<evidence type="ECO:0000256" key="6">
    <source>
        <dbReference type="ARBA" id="ARBA00023125"/>
    </source>
</evidence>
<dbReference type="SUPFAM" id="SSF46955">
    <property type="entry name" value="Putative DNA-binding domain"/>
    <property type="match status" value="1"/>
</dbReference>
<evidence type="ECO:0000256" key="1">
    <source>
        <dbReference type="ARBA" id="ARBA00022490"/>
    </source>
</evidence>
<dbReference type="Proteomes" id="UP000054099">
    <property type="component" value="Unassembled WGS sequence"/>
</dbReference>
<sequence length="172" mass="19846">MEMVFKTKTVSEELGVNPTTIQRWVKHFNLACQKNDHGHYLFSEQDIEDLREIKKQLDAGLLMGDIQIAAAKIKTPEPIAKPAGAFDERFDQLMAQIEKLEKKLEEKADDVLSYQVLQHATEMDDMMKRLVKIEEKIEDIEVKLLKMPDGAQEDASGFKKQRRNWLVGLFTL</sequence>
<feature type="coiled-coil region" evidence="8">
    <location>
        <begin position="83"/>
        <end position="143"/>
    </location>
</feature>
<dbReference type="OrthoDB" id="2991292at2"/>
<feature type="DNA-binding region" description="H-T-H motif" evidence="8">
    <location>
        <begin position="7"/>
        <end position="27"/>
    </location>
</feature>
<evidence type="ECO:0000256" key="2">
    <source>
        <dbReference type="ARBA" id="ARBA00022618"/>
    </source>
</evidence>
<dbReference type="GO" id="GO:0003690">
    <property type="term" value="F:double-stranded DNA binding"/>
    <property type="evidence" value="ECO:0007669"/>
    <property type="project" value="UniProtKB-UniRule"/>
</dbReference>
<keyword evidence="7 8" id="KW-0131">Cell cycle</keyword>
<protein>
    <recommendedName>
        <fullName evidence="8">Chromosome-anchoring protein RacA</fullName>
    </recommendedName>
</protein>
<dbReference type="GO" id="GO:0008356">
    <property type="term" value="P:asymmetric cell division"/>
    <property type="evidence" value="ECO:0007669"/>
    <property type="project" value="UniProtKB-UniRule"/>
</dbReference>
<dbReference type="PANTHER" id="PTHR30204">
    <property type="entry name" value="REDOX-CYCLING DRUG-SENSING TRANSCRIPTIONAL ACTIVATOR SOXR"/>
    <property type="match status" value="1"/>
</dbReference>
<keyword evidence="5 8" id="KW-0175">Coiled coil</keyword>
<dbReference type="InterPro" id="IPR009061">
    <property type="entry name" value="DNA-bd_dom_put_sf"/>
</dbReference>
<evidence type="ECO:0000256" key="5">
    <source>
        <dbReference type="ARBA" id="ARBA00023054"/>
    </source>
</evidence>
<evidence type="ECO:0000313" key="10">
    <source>
        <dbReference type="EMBL" id="KSU85543.1"/>
    </source>
</evidence>
<proteinExistence type="inferred from homology"/>
<organism evidence="10 11">
    <name type="scientific">Fictibacillus enclensis</name>
    <dbReference type="NCBI Taxonomy" id="1017270"/>
    <lineage>
        <taxon>Bacteria</taxon>
        <taxon>Bacillati</taxon>
        <taxon>Bacillota</taxon>
        <taxon>Bacilli</taxon>
        <taxon>Bacillales</taxon>
        <taxon>Fictibacillaceae</taxon>
        <taxon>Fictibacillus</taxon>
    </lineage>
</organism>
<dbReference type="EMBL" id="LNQN01000001">
    <property type="protein sequence ID" value="KSU85543.1"/>
    <property type="molecule type" value="Genomic_DNA"/>
</dbReference>
<name>A0A0V8JEM4_9BACL</name>
<keyword evidence="4 8" id="KW-0749">Sporulation</keyword>
<evidence type="ECO:0000256" key="7">
    <source>
        <dbReference type="ARBA" id="ARBA00023306"/>
    </source>
</evidence>
<dbReference type="RefSeq" id="WP_061970570.1">
    <property type="nucleotide sequence ID" value="NZ_FMAV01000001.1"/>
</dbReference>
<gene>
    <name evidence="8" type="primary">racA</name>
    <name evidence="10" type="ORF">AS030_08615</name>
</gene>
<keyword evidence="11" id="KW-1185">Reference proteome</keyword>
<evidence type="ECO:0000256" key="8">
    <source>
        <dbReference type="HAMAP-Rule" id="MF_01170"/>
    </source>
</evidence>
<dbReference type="InterPro" id="IPR047057">
    <property type="entry name" value="MerR_fam"/>
</dbReference>
<feature type="domain" description="HTH merR-type" evidence="9">
    <location>
        <begin position="6"/>
        <end position="68"/>
    </location>
</feature>
<keyword evidence="3 8" id="KW-0159">Chromosome partition</keyword>
<dbReference type="GO" id="GO:0030435">
    <property type="term" value="P:sporulation resulting in formation of a cellular spore"/>
    <property type="evidence" value="ECO:0007669"/>
    <property type="project" value="UniProtKB-UniRule"/>
</dbReference>
<comment type="subcellular location">
    <subcellularLocation>
        <location evidence="8">Cytoplasm</location>
    </subcellularLocation>
    <text evidence="8">Localizes to cell poles and nucleoid.</text>
</comment>
<dbReference type="GO" id="GO:0003700">
    <property type="term" value="F:DNA-binding transcription factor activity"/>
    <property type="evidence" value="ECO:0007669"/>
    <property type="project" value="InterPro"/>
</dbReference>
<dbReference type="Gene3D" id="1.10.1660.10">
    <property type="match status" value="1"/>
</dbReference>
<evidence type="ECO:0000259" key="9">
    <source>
        <dbReference type="Pfam" id="PF13411"/>
    </source>
</evidence>
<dbReference type="InterPro" id="IPR023522">
    <property type="entry name" value="Chrosome_anchoring_RacA"/>
</dbReference>
<evidence type="ECO:0000313" key="11">
    <source>
        <dbReference type="Proteomes" id="UP000054099"/>
    </source>
</evidence>
<accession>A0A0V8JEM4</accession>
<evidence type="ECO:0000256" key="4">
    <source>
        <dbReference type="ARBA" id="ARBA00022969"/>
    </source>
</evidence>
<dbReference type="GO" id="GO:0005737">
    <property type="term" value="C:cytoplasm"/>
    <property type="evidence" value="ECO:0007669"/>
    <property type="project" value="UniProtKB-SubCell"/>
</dbReference>
<dbReference type="GO" id="GO:0007059">
    <property type="term" value="P:chromosome segregation"/>
    <property type="evidence" value="ECO:0007669"/>
    <property type="project" value="UniProtKB-UniRule"/>
</dbReference>
<dbReference type="GO" id="GO:0030261">
    <property type="term" value="P:chromosome condensation"/>
    <property type="evidence" value="ECO:0007669"/>
    <property type="project" value="UniProtKB-UniRule"/>
</dbReference>
<comment type="similarity">
    <text evidence="8">Belongs to the RacA family.</text>
</comment>
<dbReference type="InterPro" id="IPR000551">
    <property type="entry name" value="MerR-type_HTH_dom"/>
</dbReference>
<reference evidence="10 11" key="1">
    <citation type="journal article" date="2014" name="Antonie Van Leeuwenhoek">
        <title>Fictibacillus enclensis sp. nov., isolated from marine sediment.</title>
        <authorList>
            <person name="Dastager S.G."/>
            <person name="Mawlankar R."/>
            <person name="Srinivasan K."/>
            <person name="Tang S.K."/>
            <person name="Lee J.C."/>
            <person name="Ramana V.V."/>
            <person name="Shouche Y.S."/>
        </authorList>
    </citation>
    <scope>NUCLEOTIDE SEQUENCE [LARGE SCALE GENOMIC DNA]</scope>
    <source>
        <strain evidence="10 11">NIO-1003</strain>
    </source>
</reference>
<keyword evidence="6 8" id="KW-0238">DNA-binding</keyword>